<evidence type="ECO:0000259" key="2">
    <source>
        <dbReference type="Pfam" id="PF21029"/>
    </source>
</evidence>
<dbReference type="GO" id="GO:0005765">
    <property type="term" value="C:lysosomal membrane"/>
    <property type="evidence" value="ECO:0007669"/>
    <property type="project" value="TreeGrafter"/>
</dbReference>
<protein>
    <submittedName>
        <fullName evidence="3">Uncharacterized protein</fullName>
    </submittedName>
</protein>
<dbReference type="PANTHER" id="PTHR12897">
    <property type="entry name" value="COLON CANCER-ASSOCIATED PROTEIN MIC1"/>
    <property type="match status" value="1"/>
</dbReference>
<keyword evidence="4" id="KW-1185">Reference proteome</keyword>
<evidence type="ECO:0000313" key="4">
    <source>
        <dbReference type="Proteomes" id="UP000078200"/>
    </source>
</evidence>
<proteinExistence type="predicted"/>
<feature type="domain" description="Regulator of MON1-CCZ1 complex N-terminal" evidence="2">
    <location>
        <begin position="27"/>
        <end position="143"/>
    </location>
</feature>
<dbReference type="GO" id="GO:0010506">
    <property type="term" value="P:regulation of autophagy"/>
    <property type="evidence" value="ECO:0007669"/>
    <property type="project" value="InterPro"/>
</dbReference>
<organism evidence="3 4">
    <name type="scientific">Glossina austeni</name>
    <name type="common">Savannah tsetse fly</name>
    <dbReference type="NCBI Taxonomy" id="7395"/>
    <lineage>
        <taxon>Eukaryota</taxon>
        <taxon>Metazoa</taxon>
        <taxon>Ecdysozoa</taxon>
        <taxon>Arthropoda</taxon>
        <taxon>Hexapoda</taxon>
        <taxon>Insecta</taxon>
        <taxon>Pterygota</taxon>
        <taxon>Neoptera</taxon>
        <taxon>Endopterygota</taxon>
        <taxon>Diptera</taxon>
        <taxon>Brachycera</taxon>
        <taxon>Muscomorpha</taxon>
        <taxon>Hippoboscoidea</taxon>
        <taxon>Glossinidae</taxon>
        <taxon>Glossina</taxon>
    </lineage>
</organism>
<dbReference type="AlphaFoldDB" id="A0A1A9VKV0"/>
<dbReference type="GO" id="GO:0031902">
    <property type="term" value="C:late endosome membrane"/>
    <property type="evidence" value="ECO:0007669"/>
    <property type="project" value="TreeGrafter"/>
</dbReference>
<dbReference type="InterPro" id="IPR009755">
    <property type="entry name" value="RMC1_C"/>
</dbReference>
<name>A0A1A9VKV0_GLOAU</name>
<dbReference type="Pfam" id="PF07035">
    <property type="entry name" value="RMC1_C"/>
    <property type="match status" value="1"/>
</dbReference>
<dbReference type="InterPro" id="IPR036322">
    <property type="entry name" value="WD40_repeat_dom_sf"/>
</dbReference>
<evidence type="ECO:0000313" key="3">
    <source>
        <dbReference type="EnsemblMetazoa" id="GAUT040063-PA"/>
    </source>
</evidence>
<dbReference type="InterPro" id="IPR049040">
    <property type="entry name" value="RMC1_N"/>
</dbReference>
<accession>A0A1A9VKV0</accession>
<dbReference type="VEuPathDB" id="VectorBase:GAUT040063"/>
<reference evidence="3" key="1">
    <citation type="submission" date="2020-05" db="UniProtKB">
        <authorList>
            <consortium name="EnsemblMetazoa"/>
        </authorList>
    </citation>
    <scope>IDENTIFICATION</scope>
    <source>
        <strain evidence="3">TTRI</strain>
    </source>
</reference>
<dbReference type="Proteomes" id="UP000078200">
    <property type="component" value="Unassembled WGS sequence"/>
</dbReference>
<dbReference type="Pfam" id="PF21029">
    <property type="entry name" value="RMC1_N"/>
    <property type="match status" value="1"/>
</dbReference>
<sequence>MMENSVHYIELSKNLIRFDAVSQLTNVFFDDSNKQIFAVRSGGTTGVVVKGPSEDKIISFCMNDRGPIRSIKFSPNNQILAVQRRENSVEFICFQGDQPSLQNIIVHQVKALVYGFVWVHNRECALISNAGVEIFTIITEKNQVKSLKSMSMSIKWFAWCSESNIAILSTTDSNHTLMPILIKQKSITKLPKLELSNPNREVQESKVTLGQIYGIMAVLILQAASDSGMIEVEVYLLNGPGLAPRKSHVLRLGLVGCFAINTLDNLIVVHHQASATSLVFDIALSGEVINEVTYHKPITTPRNIRPFALKLPSLSPDGNILQCDLYSTNWVLFQPNIVIDAKLGCMWYLNLDIEAFCTLISDRIRLTEFLLQRESGKPVLLKVLKQLVQDQYNGSLLPVLETIFNKVNKIYASWVQTELQNQTAQPSNVKTTAKSAAPPKVLIEQLDMYSHVFQPIAGKPQCETILLLYLQSLEKHNVAAQEELSKLLITELIRNQNYETLRRLVSYSLIMESKTIACFLLSHSNEAPVITQVALDMLSKIKANDIIIEVLLGQSKVVDALRLAKHTATLDDMSISARKFLEAALKTGDDMIFYSVFKFFQMRNLKQHGSMDFLKTEQCAEFVQHYNNMETKE</sequence>
<dbReference type="GO" id="GO:0035658">
    <property type="term" value="C:Mon1-Ccz1 complex"/>
    <property type="evidence" value="ECO:0007669"/>
    <property type="project" value="InterPro"/>
</dbReference>
<dbReference type="STRING" id="7395.A0A1A9VKV0"/>
<dbReference type="PANTHER" id="PTHR12897:SF4">
    <property type="entry name" value="REGULATOR OF MON1-CCZ1 COMPLEX"/>
    <property type="match status" value="1"/>
</dbReference>
<dbReference type="InterPro" id="IPR040371">
    <property type="entry name" value="RMC1"/>
</dbReference>
<dbReference type="EnsemblMetazoa" id="GAUT040063-RA">
    <property type="protein sequence ID" value="GAUT040063-PA"/>
    <property type="gene ID" value="GAUT040063"/>
</dbReference>
<evidence type="ECO:0000259" key="1">
    <source>
        <dbReference type="Pfam" id="PF07035"/>
    </source>
</evidence>
<dbReference type="SUPFAM" id="SSF50978">
    <property type="entry name" value="WD40 repeat-like"/>
    <property type="match status" value="1"/>
</dbReference>
<feature type="domain" description="Mic1" evidence="1">
    <location>
        <begin position="373"/>
        <end position="615"/>
    </location>
</feature>